<feature type="region of interest" description="Disordered" evidence="1">
    <location>
        <begin position="90"/>
        <end position="138"/>
    </location>
</feature>
<accession>A0ABW0XRP3</accession>
<protein>
    <submittedName>
        <fullName evidence="2">Uncharacterized protein</fullName>
    </submittedName>
</protein>
<name>A0ABW0XRP3_9ACTN</name>
<dbReference type="Proteomes" id="UP001596183">
    <property type="component" value="Unassembled WGS sequence"/>
</dbReference>
<gene>
    <name evidence="2" type="ORF">ACFP2V_25240</name>
</gene>
<feature type="compositionally biased region" description="Low complexity" evidence="1">
    <location>
        <begin position="128"/>
        <end position="138"/>
    </location>
</feature>
<reference evidence="3" key="1">
    <citation type="journal article" date="2019" name="Int. J. Syst. Evol. Microbiol.">
        <title>The Global Catalogue of Microorganisms (GCM) 10K type strain sequencing project: providing services to taxonomists for standard genome sequencing and annotation.</title>
        <authorList>
            <consortium name="The Broad Institute Genomics Platform"/>
            <consortium name="The Broad Institute Genome Sequencing Center for Infectious Disease"/>
            <person name="Wu L."/>
            <person name="Ma J."/>
        </authorList>
    </citation>
    <scope>NUCLEOTIDE SEQUENCE [LARGE SCALE GENOMIC DNA]</scope>
    <source>
        <strain evidence="3">JCM 13852</strain>
    </source>
</reference>
<dbReference type="EMBL" id="JBHSPC010000083">
    <property type="protein sequence ID" value="MFC5673290.1"/>
    <property type="molecule type" value="Genomic_DNA"/>
</dbReference>
<dbReference type="RefSeq" id="WP_381216857.1">
    <property type="nucleotide sequence ID" value="NZ_JBHSPC010000083.1"/>
</dbReference>
<keyword evidence="3" id="KW-1185">Reference proteome</keyword>
<comment type="caution">
    <text evidence="2">The sequence shown here is derived from an EMBL/GenBank/DDBJ whole genome shotgun (WGS) entry which is preliminary data.</text>
</comment>
<feature type="non-terminal residue" evidence="2">
    <location>
        <position position="1"/>
    </location>
</feature>
<organism evidence="2 3">
    <name type="scientific">Streptomyces incanus</name>
    <dbReference type="NCBI Taxonomy" id="887453"/>
    <lineage>
        <taxon>Bacteria</taxon>
        <taxon>Bacillati</taxon>
        <taxon>Actinomycetota</taxon>
        <taxon>Actinomycetes</taxon>
        <taxon>Kitasatosporales</taxon>
        <taxon>Streptomycetaceae</taxon>
        <taxon>Streptomyces</taxon>
    </lineage>
</organism>
<evidence type="ECO:0000313" key="2">
    <source>
        <dbReference type="EMBL" id="MFC5673290.1"/>
    </source>
</evidence>
<evidence type="ECO:0000256" key="1">
    <source>
        <dbReference type="SAM" id="MobiDB-lite"/>
    </source>
</evidence>
<evidence type="ECO:0000313" key="3">
    <source>
        <dbReference type="Proteomes" id="UP001596183"/>
    </source>
</evidence>
<proteinExistence type="predicted"/>
<sequence length="138" mass="13985">APPGTDPVVPPPGAVAAPRAGALCHVVRMASVLTEAVTVRDVCRAVSEQLPVVGAREPALYTDGLVDQPCSDIETGIEAVRHTLAHKRYGLGGGARRPIGQDGPQGREPARRRGAAAHGVPPGGGGPASAAPWNPGCR</sequence>